<feature type="region of interest" description="Disordered" evidence="9">
    <location>
        <begin position="167"/>
        <end position="412"/>
    </location>
</feature>
<dbReference type="PANTHER" id="PTHR16196">
    <property type="entry name" value="CELL CYCLE CONTROL PROTEIN CWF25"/>
    <property type="match status" value="1"/>
</dbReference>
<dbReference type="GO" id="GO:0005684">
    <property type="term" value="C:U2-type spliceosomal complex"/>
    <property type="evidence" value="ECO:0007669"/>
    <property type="project" value="TreeGrafter"/>
</dbReference>
<feature type="compositionally biased region" description="Basic and acidic residues" evidence="9">
    <location>
        <begin position="19"/>
        <end position="34"/>
    </location>
</feature>
<evidence type="ECO:0000256" key="2">
    <source>
        <dbReference type="ARBA" id="ARBA00006695"/>
    </source>
</evidence>
<comment type="subcellular location">
    <subcellularLocation>
        <location evidence="1">Nucleus</location>
    </subcellularLocation>
</comment>
<dbReference type="EMBL" id="QEAQ01000042">
    <property type="protein sequence ID" value="TPX58092.1"/>
    <property type="molecule type" value="Genomic_DNA"/>
</dbReference>
<evidence type="ECO:0000256" key="3">
    <source>
        <dbReference type="ARBA" id="ARBA00022664"/>
    </source>
</evidence>
<sequence>MGGGDLNLKKSWHPGTLRNQEKVWKKERDADEEKKKLDQLLKEKNEERQLMELQALNEATGKTKKRSERLDWMYSAGPSGNKALVDEDREAYLLGKKRVDRMVEQAKTVEEMDSAAAQFNHANAYGLTANTIRDTQAKIREDPILAIKKREHASLQSVLNNPVELKRLKEAKTGKKEKKHKKDKERKRDRDDRLDLDRSSTPDRKVTRERSVKREREYTRSISPRNLADRERGLTPDRSVKRERGYNRSISQQDRRDSASLRRLHQSTYHNDSPPPPPRPRASPDPHRRRDRYRDDHSFSQKRSRSPSYDRYNNSNNSPPSRRRRHDSPDAAYHHPSRDYRESWNDRSARRSPPRSARPDRRSPSPRSRSPPRPANRRQLDTTISRRQRSRSRSPPASVTINNARDIKKHDLIKPTDTTKEIATTTTTIITVGTAIATATATTTTTSAAEERARKLAEMQQDAKDWDQARTKRVHADRLKEEEENRQDLEARMLRLNDKNGSESFLHDLHRQTYASKGVSAADMITRNRATVQRGGGGFLEK</sequence>
<evidence type="ECO:0000256" key="8">
    <source>
        <dbReference type="SAM" id="Coils"/>
    </source>
</evidence>
<keyword evidence="3" id="KW-0507">mRNA processing</keyword>
<feature type="compositionally biased region" description="Basic residues" evidence="9">
    <location>
        <begin position="175"/>
        <end position="185"/>
    </location>
</feature>
<keyword evidence="5 8" id="KW-0175">Coiled coil</keyword>
<dbReference type="GO" id="GO:0000398">
    <property type="term" value="P:mRNA splicing, via spliceosome"/>
    <property type="evidence" value="ECO:0007669"/>
    <property type="project" value="TreeGrafter"/>
</dbReference>
<feature type="compositionally biased region" description="Basic and acidic residues" evidence="9">
    <location>
        <begin position="186"/>
        <end position="219"/>
    </location>
</feature>
<dbReference type="Pfam" id="PF12542">
    <property type="entry name" value="CWC25"/>
    <property type="match status" value="1"/>
</dbReference>
<evidence type="ECO:0000259" key="10">
    <source>
        <dbReference type="SMART" id="SM01083"/>
    </source>
</evidence>
<dbReference type="InterPro" id="IPR022209">
    <property type="entry name" value="CWC25"/>
</dbReference>
<evidence type="ECO:0000256" key="6">
    <source>
        <dbReference type="ARBA" id="ARBA00023187"/>
    </source>
</evidence>
<feature type="coiled-coil region" evidence="8">
    <location>
        <begin position="472"/>
        <end position="499"/>
    </location>
</feature>
<comment type="similarity">
    <text evidence="2">Belongs to the CWC25 family.</text>
</comment>
<feature type="compositionally biased region" description="Low complexity" evidence="9">
    <location>
        <begin position="306"/>
        <end position="320"/>
    </location>
</feature>
<gene>
    <name evidence="11" type="ORF">PhCBS80983_g03404</name>
</gene>
<feature type="domain" description="CBF1-interacting co-repressor CIR N-terminal" evidence="10">
    <location>
        <begin position="11"/>
        <end position="47"/>
    </location>
</feature>
<evidence type="ECO:0000256" key="1">
    <source>
        <dbReference type="ARBA" id="ARBA00004123"/>
    </source>
</evidence>
<evidence type="ECO:0000256" key="9">
    <source>
        <dbReference type="SAM" id="MobiDB-lite"/>
    </source>
</evidence>
<evidence type="ECO:0000313" key="12">
    <source>
        <dbReference type="Proteomes" id="UP000318582"/>
    </source>
</evidence>
<dbReference type="STRING" id="109895.A0A507E2T1"/>
<feature type="compositionally biased region" description="Basic and acidic residues" evidence="9">
    <location>
        <begin position="282"/>
        <end position="299"/>
    </location>
</feature>
<feature type="compositionally biased region" description="Basic and acidic residues" evidence="9">
    <location>
        <begin position="327"/>
        <end position="349"/>
    </location>
</feature>
<accession>A0A507E2T1</accession>
<protein>
    <recommendedName>
        <fullName evidence="10">CBF1-interacting co-repressor CIR N-terminal domain-containing protein</fullName>
    </recommendedName>
</protein>
<dbReference type="Pfam" id="PF10197">
    <property type="entry name" value="Cir_N"/>
    <property type="match status" value="1"/>
</dbReference>
<dbReference type="InterPro" id="IPR019339">
    <property type="entry name" value="CIR_N_dom"/>
</dbReference>
<feature type="region of interest" description="Disordered" evidence="9">
    <location>
        <begin position="1"/>
        <end position="34"/>
    </location>
</feature>
<evidence type="ECO:0000256" key="5">
    <source>
        <dbReference type="ARBA" id="ARBA00023054"/>
    </source>
</evidence>
<comment type="caution">
    <text evidence="11">The sequence shown here is derived from an EMBL/GenBank/DDBJ whole genome shotgun (WGS) entry which is preliminary data.</text>
</comment>
<dbReference type="AlphaFoldDB" id="A0A507E2T1"/>
<organism evidence="11 12">
    <name type="scientific">Powellomyces hirtus</name>
    <dbReference type="NCBI Taxonomy" id="109895"/>
    <lineage>
        <taxon>Eukaryota</taxon>
        <taxon>Fungi</taxon>
        <taxon>Fungi incertae sedis</taxon>
        <taxon>Chytridiomycota</taxon>
        <taxon>Chytridiomycota incertae sedis</taxon>
        <taxon>Chytridiomycetes</taxon>
        <taxon>Spizellomycetales</taxon>
        <taxon>Powellomycetaceae</taxon>
        <taxon>Powellomyces</taxon>
    </lineage>
</organism>
<reference evidence="11 12" key="1">
    <citation type="journal article" date="2019" name="Sci. Rep.">
        <title>Comparative genomics of chytrid fungi reveal insights into the obligate biotrophic and pathogenic lifestyle of Synchytrium endobioticum.</title>
        <authorList>
            <person name="van de Vossenberg B.T.L.H."/>
            <person name="Warris S."/>
            <person name="Nguyen H.D.T."/>
            <person name="van Gent-Pelzer M.P.E."/>
            <person name="Joly D.L."/>
            <person name="van de Geest H.C."/>
            <person name="Bonants P.J.M."/>
            <person name="Smith D.S."/>
            <person name="Levesque C.A."/>
            <person name="van der Lee T.A.J."/>
        </authorList>
    </citation>
    <scope>NUCLEOTIDE SEQUENCE [LARGE SCALE GENOMIC DNA]</scope>
    <source>
        <strain evidence="11 12">CBS 809.83</strain>
    </source>
</reference>
<keyword evidence="12" id="KW-1185">Reference proteome</keyword>
<dbReference type="SMART" id="SM01083">
    <property type="entry name" value="Cir_N"/>
    <property type="match status" value="1"/>
</dbReference>
<proteinExistence type="inferred from homology"/>
<name>A0A507E2T1_9FUNG</name>
<dbReference type="InterPro" id="IPR051376">
    <property type="entry name" value="CWC25_splicing_factor"/>
</dbReference>
<dbReference type="PANTHER" id="PTHR16196:SF0">
    <property type="entry name" value="PRE-MRNA-SPLICING FACTOR CWC25 HOMOLOG"/>
    <property type="match status" value="1"/>
</dbReference>
<evidence type="ECO:0000313" key="11">
    <source>
        <dbReference type="EMBL" id="TPX58092.1"/>
    </source>
</evidence>
<keyword evidence="6" id="KW-0508">mRNA splicing</keyword>
<feature type="compositionally biased region" description="Basic and acidic residues" evidence="9">
    <location>
        <begin position="227"/>
        <end position="246"/>
    </location>
</feature>
<keyword evidence="4" id="KW-0747">Spliceosome</keyword>
<evidence type="ECO:0000256" key="4">
    <source>
        <dbReference type="ARBA" id="ARBA00022728"/>
    </source>
</evidence>
<keyword evidence="7" id="KW-0539">Nucleus</keyword>
<dbReference type="Proteomes" id="UP000318582">
    <property type="component" value="Unassembled WGS sequence"/>
</dbReference>
<evidence type="ECO:0000256" key="7">
    <source>
        <dbReference type="ARBA" id="ARBA00023242"/>
    </source>
</evidence>